<reference evidence="2" key="1">
    <citation type="submission" date="2020-06" db="EMBL/GenBank/DDBJ databases">
        <title>Unique genomic features of the anaerobic methanotrophic archaea.</title>
        <authorList>
            <person name="Chadwick G.L."/>
            <person name="Skennerton C.T."/>
            <person name="Laso-Perez R."/>
            <person name="Leu A.O."/>
            <person name="Speth D.R."/>
            <person name="Yu H."/>
            <person name="Morgan-Lang C."/>
            <person name="Hatzenpichler R."/>
            <person name="Goudeau D."/>
            <person name="Malmstrom R."/>
            <person name="Brazelton W.J."/>
            <person name="Woyke T."/>
            <person name="Hallam S.J."/>
            <person name="Tyson G.W."/>
            <person name="Wegener G."/>
            <person name="Boetius A."/>
            <person name="Orphan V."/>
        </authorList>
    </citation>
    <scope>NUCLEOTIDE SEQUENCE</scope>
</reference>
<dbReference type="InterPro" id="IPR036081">
    <property type="entry name" value="Translin_sf"/>
</dbReference>
<name>A0A7G9YJ38_9EURY</name>
<dbReference type="Pfam" id="PF01997">
    <property type="entry name" value="Translin"/>
    <property type="match status" value="1"/>
</dbReference>
<gene>
    <name evidence="2" type="ORF">BOHIEODL_00002</name>
</gene>
<evidence type="ECO:0000256" key="1">
    <source>
        <dbReference type="PIRSR" id="PIRSR602848-1"/>
    </source>
</evidence>
<keyword evidence="1" id="KW-0479">Metal-binding</keyword>
<dbReference type="Gene3D" id="1.20.58.2140">
    <property type="match status" value="1"/>
</dbReference>
<organism evidence="2">
    <name type="scientific">Candidatus Methanogaster sp. ANME-2c ERB4</name>
    <dbReference type="NCBI Taxonomy" id="2759911"/>
    <lineage>
        <taxon>Archaea</taxon>
        <taxon>Methanobacteriati</taxon>
        <taxon>Methanobacteriota</taxon>
        <taxon>Stenosarchaea group</taxon>
        <taxon>Methanomicrobia</taxon>
        <taxon>Methanosarcinales</taxon>
        <taxon>ANME-2 cluster</taxon>
        <taxon>Candidatus Methanogasteraceae</taxon>
        <taxon>Candidatus Methanogaster</taxon>
    </lineage>
</organism>
<dbReference type="EMBL" id="MT631288">
    <property type="protein sequence ID" value="QNO48022.1"/>
    <property type="molecule type" value="Genomic_DNA"/>
</dbReference>
<dbReference type="InterPro" id="IPR002848">
    <property type="entry name" value="Translin_fam"/>
</dbReference>
<dbReference type="GO" id="GO:0043565">
    <property type="term" value="F:sequence-specific DNA binding"/>
    <property type="evidence" value="ECO:0007669"/>
    <property type="project" value="InterPro"/>
</dbReference>
<feature type="binding site" evidence="1">
    <location>
        <position position="128"/>
    </location>
    <ligand>
        <name>Mg(2+)</name>
        <dbReference type="ChEBI" id="CHEBI:18420"/>
    </ligand>
</feature>
<dbReference type="AlphaFoldDB" id="A0A7G9YJ38"/>
<proteinExistence type="predicted"/>
<dbReference type="SUPFAM" id="SSF74784">
    <property type="entry name" value="Translin"/>
    <property type="match status" value="1"/>
</dbReference>
<dbReference type="GO" id="GO:0046872">
    <property type="term" value="F:metal ion binding"/>
    <property type="evidence" value="ECO:0007669"/>
    <property type="project" value="UniProtKB-KW"/>
</dbReference>
<evidence type="ECO:0000313" key="2">
    <source>
        <dbReference type="EMBL" id="QNO48022.1"/>
    </source>
</evidence>
<accession>A0A7G9YJ38</accession>
<protein>
    <recommendedName>
        <fullName evidence="3">Translin family protein</fullName>
    </recommendedName>
</protein>
<evidence type="ECO:0008006" key="3">
    <source>
        <dbReference type="Google" id="ProtNLM"/>
    </source>
</evidence>
<dbReference type="CDD" id="cd14820">
    <property type="entry name" value="TRAX"/>
    <property type="match status" value="1"/>
</dbReference>
<feature type="binding site" evidence="1">
    <location>
        <position position="88"/>
    </location>
    <ligand>
        <name>Mg(2+)</name>
        <dbReference type="ChEBI" id="CHEBI:18420"/>
    </ligand>
</feature>
<dbReference type="PANTHER" id="PTHR10741">
    <property type="entry name" value="TRANSLIN AND TRANSLIN ASSOCIATED PROTEIN X"/>
    <property type="match status" value="1"/>
</dbReference>
<keyword evidence="1" id="KW-0460">Magnesium</keyword>
<sequence length="211" mass="23989">MINEIAAEIQQDFEAKDKAREIGLSLSREVVRTCGTAIRHTHRGDIDKAAKLLEDARGALEEIELQLADHPDIYYSGFVEHAQQEFVECAIVHKLLSKNNSGDNLPSPSELGVTNAAYLNGLGDVVGELRRHILDLIRQDMPQDGDRFLDIMDEIYSTLMMFDYPDAITRGLRRKSDVARSLIERTRGDLTNAIRQQKLEQTMKKFESRFE</sequence>